<keyword evidence="4 10" id="KW-0547">Nucleotide-binding</keyword>
<evidence type="ECO:0000256" key="3">
    <source>
        <dbReference type="ARBA" id="ARBA00022598"/>
    </source>
</evidence>
<protein>
    <recommendedName>
        <fullName evidence="8">Methionine--tRNA ligase, mitochondrial</fullName>
        <ecNumber evidence="2">6.1.1.10</ecNumber>
    </recommendedName>
    <alternativeName>
        <fullName evidence="9">Methionyl-tRNA synthetase</fullName>
    </alternativeName>
</protein>
<dbReference type="Pfam" id="PF09334">
    <property type="entry name" value="tRNA-synt_1g"/>
    <property type="match status" value="1"/>
</dbReference>
<evidence type="ECO:0000256" key="7">
    <source>
        <dbReference type="ARBA" id="ARBA00023146"/>
    </source>
</evidence>
<dbReference type="InterPro" id="IPR023457">
    <property type="entry name" value="Met-tRNA_synth_2"/>
</dbReference>
<evidence type="ECO:0000256" key="1">
    <source>
        <dbReference type="ARBA" id="ARBA00005594"/>
    </source>
</evidence>
<name>A3LNS6_PICST</name>
<dbReference type="RefSeq" id="XP_001382407.2">
    <property type="nucleotide sequence ID" value="XM_001382370.1"/>
</dbReference>
<gene>
    <name evidence="12" type="primary">MSM1</name>
    <name evidence="12" type="ORF">PICST_81660</name>
</gene>
<dbReference type="SUPFAM" id="SSF47323">
    <property type="entry name" value="Anticodon-binding domain of a subclass of class I aminoacyl-tRNA synthetases"/>
    <property type="match status" value="1"/>
</dbReference>
<dbReference type="KEGG" id="pic:PICST_81660"/>
<keyword evidence="3 10" id="KW-0436">Ligase</keyword>
<organism evidence="12 13">
    <name type="scientific">Scheffersomyces stipitis (strain ATCC 58785 / CBS 6054 / NBRC 10063 / NRRL Y-11545)</name>
    <name type="common">Yeast</name>
    <name type="synonym">Pichia stipitis</name>
    <dbReference type="NCBI Taxonomy" id="322104"/>
    <lineage>
        <taxon>Eukaryota</taxon>
        <taxon>Fungi</taxon>
        <taxon>Dikarya</taxon>
        <taxon>Ascomycota</taxon>
        <taxon>Saccharomycotina</taxon>
        <taxon>Pichiomycetes</taxon>
        <taxon>Debaryomycetaceae</taxon>
        <taxon>Scheffersomyces</taxon>
    </lineage>
</organism>
<dbReference type="PANTHER" id="PTHR43326">
    <property type="entry name" value="METHIONYL-TRNA SYNTHETASE"/>
    <property type="match status" value="1"/>
</dbReference>
<dbReference type="FunCoup" id="A3LNS6">
    <property type="interactions" value="570"/>
</dbReference>
<dbReference type="EMBL" id="CP000496">
    <property type="protein sequence ID" value="ABN64378.2"/>
    <property type="molecule type" value="Genomic_DNA"/>
</dbReference>
<comment type="similarity">
    <text evidence="1 10">Belongs to the class-I aminoacyl-tRNA synthetase family.</text>
</comment>
<dbReference type="Gene3D" id="2.170.220.10">
    <property type="match status" value="1"/>
</dbReference>
<evidence type="ECO:0000256" key="2">
    <source>
        <dbReference type="ARBA" id="ARBA00012838"/>
    </source>
</evidence>
<evidence type="ECO:0000256" key="9">
    <source>
        <dbReference type="ARBA" id="ARBA00030904"/>
    </source>
</evidence>
<dbReference type="CDD" id="cd00814">
    <property type="entry name" value="MetRS_core"/>
    <property type="match status" value="1"/>
</dbReference>
<dbReference type="InterPro" id="IPR014758">
    <property type="entry name" value="Met-tRNA_synth"/>
</dbReference>
<dbReference type="InterPro" id="IPR014729">
    <property type="entry name" value="Rossmann-like_a/b/a_fold"/>
</dbReference>
<proteinExistence type="inferred from homology"/>
<evidence type="ECO:0000256" key="8">
    <source>
        <dbReference type="ARBA" id="ARBA00026124"/>
    </source>
</evidence>
<feature type="domain" description="Methionyl/Leucyl tRNA synthetase" evidence="11">
    <location>
        <begin position="26"/>
        <end position="397"/>
    </location>
</feature>
<dbReference type="Gene3D" id="1.10.730.10">
    <property type="entry name" value="Isoleucyl-tRNA Synthetase, Domain 1"/>
    <property type="match status" value="1"/>
</dbReference>
<dbReference type="NCBIfam" id="TIGR00398">
    <property type="entry name" value="metG"/>
    <property type="match status" value="1"/>
</dbReference>
<dbReference type="InterPro" id="IPR033911">
    <property type="entry name" value="MetRS_core"/>
</dbReference>
<dbReference type="PRINTS" id="PR01041">
    <property type="entry name" value="TRNASYNTHMET"/>
</dbReference>
<dbReference type="AlphaFoldDB" id="A3LNS6"/>
<evidence type="ECO:0000256" key="5">
    <source>
        <dbReference type="ARBA" id="ARBA00022840"/>
    </source>
</evidence>
<dbReference type="eggNOG" id="KOG0436">
    <property type="taxonomic scope" value="Eukaryota"/>
</dbReference>
<sequence>MKTFPRLSRAKSALRGIRFASSKPFYVSTPIFYVNASPHLGHLYSMLLADTRTRWEKLDPKKSAYFLTGTDEHGLKIQTAAEKSGLSPKQLVDSVSQNFKVLAEKFNVDYDRFIRTTDTDHTEVVQFFWNMMMEKGFIHEGSHSGWYSVSDETFYPETQIEEVVDENGTKKMVSSESRSEVVFQEEENYFFKLSDFQDQLISFLEKNPKFILPEHRYTQILNILKEAPLPDLSISRPSSRLKWSIEVPNDPEQKIYVWFDALLNYLTATGYPQTFPVENNRFVTSPENPWPATHIVGKDIIKFHTIYWPIFLLAAGIELPKQVIVHAHWLSDGFKMSKSLGNVVDPFDILEYYGEDAVRFFLMENSNIQDDCKYREELLHQTREAIIGKYANLMSRCGNSKFDIRQSVEDWRNGRFSDVDTLINEQALNKDQTQSIIEARDNLVASLNGLYTNMDSKLADFDHSRAIQNWWTAVYYGNQLFQLSEPWLYTKLLKDTAVSDADKESYRILQNYFVFLAAETVRITSILITPIVPRLSEKILDRLSVASGARNSEYCEVGADLQFGVGANSKSHRLPIEKVALRGD</sequence>
<dbReference type="OrthoDB" id="24670at2759"/>
<dbReference type="HOGENOM" id="CLU_009710_9_0_1"/>
<evidence type="ECO:0000256" key="4">
    <source>
        <dbReference type="ARBA" id="ARBA00022741"/>
    </source>
</evidence>
<reference evidence="12 13" key="1">
    <citation type="journal article" date="2007" name="Nat. Biotechnol.">
        <title>Genome sequence of the lignocellulose-bioconverting and xylose-fermenting yeast Pichia stipitis.</title>
        <authorList>
            <person name="Jeffries T.W."/>
            <person name="Grigoriev I.V."/>
            <person name="Grimwood J."/>
            <person name="Laplaza J.M."/>
            <person name="Aerts A."/>
            <person name="Salamov A."/>
            <person name="Schmutz J."/>
            <person name="Lindquist E."/>
            <person name="Dehal P."/>
            <person name="Shapiro H."/>
            <person name="Jin Y.S."/>
            <person name="Passoth V."/>
            <person name="Richardson P.M."/>
        </authorList>
    </citation>
    <scope>NUCLEOTIDE SEQUENCE [LARGE SCALE GENOMIC DNA]</scope>
    <source>
        <strain evidence="13">ATCC 58785 / CBS 6054 / NBRC 10063 / NRRL Y-11545</strain>
    </source>
</reference>
<dbReference type="GO" id="GO:0005739">
    <property type="term" value="C:mitochondrion"/>
    <property type="evidence" value="ECO:0007669"/>
    <property type="project" value="EnsemblFungi"/>
</dbReference>
<evidence type="ECO:0000313" key="12">
    <source>
        <dbReference type="EMBL" id="ABN64378.2"/>
    </source>
</evidence>
<dbReference type="Gene3D" id="3.40.50.620">
    <property type="entry name" value="HUPs"/>
    <property type="match status" value="1"/>
</dbReference>
<dbReference type="GO" id="GO:0005524">
    <property type="term" value="F:ATP binding"/>
    <property type="evidence" value="ECO:0007669"/>
    <property type="project" value="UniProtKB-KW"/>
</dbReference>
<dbReference type="STRING" id="322104.A3LNS6"/>
<evidence type="ECO:0000259" key="11">
    <source>
        <dbReference type="Pfam" id="PF09334"/>
    </source>
</evidence>
<dbReference type="InterPro" id="IPR009080">
    <property type="entry name" value="tRNAsynth_Ia_anticodon-bd"/>
</dbReference>
<evidence type="ECO:0000256" key="6">
    <source>
        <dbReference type="ARBA" id="ARBA00022917"/>
    </source>
</evidence>
<dbReference type="InParanoid" id="A3LNS6"/>
<dbReference type="GO" id="GO:0004825">
    <property type="term" value="F:methionine-tRNA ligase activity"/>
    <property type="evidence" value="ECO:0007669"/>
    <property type="project" value="UniProtKB-EC"/>
</dbReference>
<dbReference type="EC" id="6.1.1.10" evidence="2"/>
<keyword evidence="6 10" id="KW-0648">Protein biosynthesis</keyword>
<dbReference type="FunFam" id="2.170.220.10:FF:000002">
    <property type="entry name" value="Methionine--tRNA ligase"/>
    <property type="match status" value="1"/>
</dbReference>
<dbReference type="SUPFAM" id="SSF52374">
    <property type="entry name" value="Nucleotidylyl transferase"/>
    <property type="match status" value="1"/>
</dbReference>
<dbReference type="InterPro" id="IPR015413">
    <property type="entry name" value="Methionyl/Leucyl_tRNA_Synth"/>
</dbReference>
<accession>A3LNS6</accession>
<dbReference type="GO" id="GO:0006431">
    <property type="term" value="P:methionyl-tRNA aminoacylation"/>
    <property type="evidence" value="ECO:0007669"/>
    <property type="project" value="EnsemblFungi"/>
</dbReference>
<dbReference type="Proteomes" id="UP000002258">
    <property type="component" value="Chromosome 2"/>
</dbReference>
<dbReference type="GeneID" id="4836955"/>
<keyword evidence="13" id="KW-1185">Reference proteome</keyword>
<keyword evidence="7 10" id="KW-0030">Aminoacyl-tRNA synthetase</keyword>
<keyword evidence="5 10" id="KW-0067">ATP-binding</keyword>
<evidence type="ECO:0000256" key="10">
    <source>
        <dbReference type="RuleBase" id="RU363039"/>
    </source>
</evidence>
<evidence type="ECO:0000313" key="13">
    <source>
        <dbReference type="Proteomes" id="UP000002258"/>
    </source>
</evidence>
<dbReference type="OMA" id="TFIVCEP"/>
<dbReference type="PANTHER" id="PTHR43326:SF1">
    <property type="entry name" value="METHIONINE--TRNA LIGASE, MITOCHONDRIAL"/>
    <property type="match status" value="1"/>
</dbReference>